<evidence type="ECO:0000256" key="1">
    <source>
        <dbReference type="ARBA" id="ARBA00009861"/>
    </source>
</evidence>
<dbReference type="InterPro" id="IPR023213">
    <property type="entry name" value="CAT-like_dom_sf"/>
</dbReference>
<dbReference type="PANTHER" id="PTHR31623:SF118">
    <property type="entry name" value="BAHD ACYLTRANSFERASE"/>
    <property type="match status" value="1"/>
</dbReference>
<dbReference type="AlphaFoldDB" id="A0A067K4P0"/>
<comment type="similarity">
    <text evidence="1">Belongs to the plant acyltransferase family.</text>
</comment>
<reference evidence="4 5" key="1">
    <citation type="journal article" date="2014" name="PLoS ONE">
        <title>Global Analysis of Gene Expression Profiles in Physic Nut (Jatropha curcas L.) Seedlings Exposed to Salt Stress.</title>
        <authorList>
            <person name="Zhang L."/>
            <person name="Zhang C."/>
            <person name="Wu P."/>
            <person name="Chen Y."/>
            <person name="Li M."/>
            <person name="Jiang H."/>
            <person name="Wu G."/>
        </authorList>
    </citation>
    <scope>NUCLEOTIDE SEQUENCE [LARGE SCALE GENOMIC DNA]</scope>
    <source>
        <strain evidence="5">cv. GZQX0401</strain>
        <tissue evidence="4">Young leaves</tissue>
    </source>
</reference>
<name>A0A067K4P0_JATCU</name>
<protein>
    <recommendedName>
        <fullName evidence="6">BAHD acyltransferase</fullName>
    </recommendedName>
</protein>
<organism evidence="4 5">
    <name type="scientific">Jatropha curcas</name>
    <name type="common">Barbados nut</name>
    <dbReference type="NCBI Taxonomy" id="180498"/>
    <lineage>
        <taxon>Eukaryota</taxon>
        <taxon>Viridiplantae</taxon>
        <taxon>Streptophyta</taxon>
        <taxon>Embryophyta</taxon>
        <taxon>Tracheophyta</taxon>
        <taxon>Spermatophyta</taxon>
        <taxon>Magnoliopsida</taxon>
        <taxon>eudicotyledons</taxon>
        <taxon>Gunneridae</taxon>
        <taxon>Pentapetalae</taxon>
        <taxon>rosids</taxon>
        <taxon>fabids</taxon>
        <taxon>Malpighiales</taxon>
        <taxon>Euphorbiaceae</taxon>
        <taxon>Crotonoideae</taxon>
        <taxon>Jatropheae</taxon>
        <taxon>Jatropha</taxon>
    </lineage>
</organism>
<dbReference type="Proteomes" id="UP000027138">
    <property type="component" value="Unassembled WGS sequence"/>
</dbReference>
<dbReference type="PANTHER" id="PTHR31623">
    <property type="entry name" value="F21J9.9"/>
    <property type="match status" value="1"/>
</dbReference>
<proteinExistence type="inferred from homology"/>
<dbReference type="EMBL" id="KK914893">
    <property type="protein sequence ID" value="KDP26744.1"/>
    <property type="molecule type" value="Genomic_DNA"/>
</dbReference>
<keyword evidence="2" id="KW-0808">Transferase</keyword>
<keyword evidence="3" id="KW-0012">Acyltransferase</keyword>
<keyword evidence="5" id="KW-1185">Reference proteome</keyword>
<evidence type="ECO:0000313" key="5">
    <source>
        <dbReference type="Proteomes" id="UP000027138"/>
    </source>
</evidence>
<gene>
    <name evidence="4" type="ORF">JCGZ_17902</name>
</gene>
<evidence type="ECO:0008006" key="6">
    <source>
        <dbReference type="Google" id="ProtNLM"/>
    </source>
</evidence>
<evidence type="ECO:0000313" key="4">
    <source>
        <dbReference type="EMBL" id="KDP26744.1"/>
    </source>
</evidence>
<dbReference type="OrthoDB" id="671439at2759"/>
<dbReference type="GO" id="GO:0016746">
    <property type="term" value="F:acyltransferase activity"/>
    <property type="evidence" value="ECO:0007669"/>
    <property type="project" value="UniProtKB-KW"/>
</dbReference>
<sequence length="438" mass="48837">MIPTRKPEILSTETIKPYCTKQNQHPTIHNLSFFDQISSHIYLPFVFFYTKHVSNTKSTLLLKESLSAALSRYYPLAGRIRDDFSVDCNDEGVDFLEARIDCKLSEILKNPEDETLKILLPDDLQYKDPTLSSLLIVQVTLFECGGMALAICISHKVMDIASMCYFINNWAAIAKNPDEKMGPEFNLGYLYLPIDLPVMEVYEPEKVKCVSKRIVFYGSKIDKLKATAAKEVKNPTRVEVVTAILHKTAISAARARSGSLKSTVMHNAANLRTRLFPPLPESTAGNISGTFPVSTTEESDIEVALLANKINKEKSKYFSSCGKENISAEELCSLVLEASTGLRLSHGSNQDVYLCSSYCRFPFYGADFGWGKPVWVTVANCEVKNVIVLMDTRGGDGIEAYVTLEEHEMGLFESNEELLAFATINPSPLVETNIEDDM</sequence>
<evidence type="ECO:0000256" key="2">
    <source>
        <dbReference type="ARBA" id="ARBA00022679"/>
    </source>
</evidence>
<dbReference type="Gene3D" id="3.30.559.10">
    <property type="entry name" value="Chloramphenicol acetyltransferase-like domain"/>
    <property type="match status" value="2"/>
</dbReference>
<dbReference type="KEGG" id="jcu:105644997"/>
<dbReference type="Pfam" id="PF02458">
    <property type="entry name" value="Transferase"/>
    <property type="match status" value="1"/>
</dbReference>
<accession>A0A067K4P0</accession>
<evidence type="ECO:0000256" key="3">
    <source>
        <dbReference type="ARBA" id="ARBA00023315"/>
    </source>
</evidence>